<proteinExistence type="predicted"/>
<evidence type="ECO:0000313" key="5">
    <source>
        <dbReference type="EMBL" id="OUR97780.1"/>
    </source>
</evidence>
<dbReference type="SUPFAM" id="SSF54197">
    <property type="entry name" value="HIT-like"/>
    <property type="match status" value="1"/>
</dbReference>
<protein>
    <recommendedName>
        <fullName evidence="4">HIT domain-containing protein</fullName>
    </recommendedName>
</protein>
<comment type="caution">
    <text evidence="5">The sequence shown here is derived from an EMBL/GenBank/DDBJ whole genome shotgun (WGS) entry which is preliminary data.</text>
</comment>
<dbReference type="InterPro" id="IPR001310">
    <property type="entry name" value="Histidine_triad_HIT"/>
</dbReference>
<dbReference type="EMBL" id="MAAO01000005">
    <property type="protein sequence ID" value="OUR97780.1"/>
    <property type="molecule type" value="Genomic_DNA"/>
</dbReference>
<dbReference type="Proteomes" id="UP000196531">
    <property type="component" value="Unassembled WGS sequence"/>
</dbReference>
<dbReference type="GO" id="GO:0003824">
    <property type="term" value="F:catalytic activity"/>
    <property type="evidence" value="ECO:0007669"/>
    <property type="project" value="InterPro"/>
</dbReference>
<dbReference type="PANTHER" id="PTHR46648">
    <property type="entry name" value="HIT FAMILY PROTEIN 1"/>
    <property type="match status" value="1"/>
</dbReference>
<feature type="domain" description="HIT" evidence="4">
    <location>
        <begin position="5"/>
        <end position="113"/>
    </location>
</feature>
<accession>A0A1Y5F9A9</accession>
<dbReference type="Pfam" id="PF01230">
    <property type="entry name" value="HIT"/>
    <property type="match status" value="1"/>
</dbReference>
<feature type="active site" description="Tele-AMP-histidine intermediate" evidence="1">
    <location>
        <position position="100"/>
    </location>
</feature>
<dbReference type="PRINTS" id="PR00332">
    <property type="entry name" value="HISTRIAD"/>
</dbReference>
<reference evidence="6" key="1">
    <citation type="journal article" date="2017" name="Proc. Natl. Acad. Sci. U.S.A.">
        <title>Simulation of Deepwater Horizon oil plume reveals substrate specialization within a complex community of hydrocarbon-degraders.</title>
        <authorList>
            <person name="Hu P."/>
            <person name="Dubinsky E.A."/>
            <person name="Probst A.J."/>
            <person name="Wang J."/>
            <person name="Sieber C.M.K."/>
            <person name="Tom L.M."/>
            <person name="Gardinali P."/>
            <person name="Banfield J.F."/>
            <person name="Atlas R.M."/>
            <person name="Andersen G.L."/>
        </authorList>
    </citation>
    <scope>NUCLEOTIDE SEQUENCE [LARGE SCALE GENOMIC DNA]</scope>
</reference>
<evidence type="ECO:0000313" key="6">
    <source>
        <dbReference type="Proteomes" id="UP000196531"/>
    </source>
</evidence>
<dbReference type="PANTHER" id="PTHR46648:SF1">
    <property type="entry name" value="ADENOSINE 5'-MONOPHOSPHORAMIDASE HNT1"/>
    <property type="match status" value="1"/>
</dbReference>
<evidence type="ECO:0000256" key="3">
    <source>
        <dbReference type="PROSITE-ProRule" id="PRU00464"/>
    </source>
</evidence>
<evidence type="ECO:0000259" key="4">
    <source>
        <dbReference type="PROSITE" id="PS51084"/>
    </source>
</evidence>
<evidence type="ECO:0000256" key="2">
    <source>
        <dbReference type="PIRSR" id="PIRSR601310-3"/>
    </source>
</evidence>
<feature type="short sequence motif" description="Histidine triad motif" evidence="2 3">
    <location>
        <begin position="98"/>
        <end position="102"/>
    </location>
</feature>
<dbReference type="AlphaFoldDB" id="A0A1Y5F9A9"/>
<sequence>MSKCVFCEILEGNIPASFVYKDEFVTSFMDLNPINKGHLLIVPNIHASKFTDVAVSIVPKMFEAAQQILKAIESSDIPCSGANLFLSDGEVAGQEVPHSHLHIAPRFEGDTHRMGFSGNKEIESNRASLDQTAEMIKIQL</sequence>
<dbReference type="InterPro" id="IPR036265">
    <property type="entry name" value="HIT-like_sf"/>
</dbReference>
<gene>
    <name evidence="5" type="ORF">A9Q84_06150</name>
</gene>
<organism evidence="5 6">
    <name type="scientific">Halobacteriovorax marinus</name>
    <dbReference type="NCBI Taxonomy" id="97084"/>
    <lineage>
        <taxon>Bacteria</taxon>
        <taxon>Pseudomonadati</taxon>
        <taxon>Bdellovibrionota</taxon>
        <taxon>Bacteriovoracia</taxon>
        <taxon>Bacteriovoracales</taxon>
        <taxon>Halobacteriovoraceae</taxon>
        <taxon>Halobacteriovorax</taxon>
    </lineage>
</organism>
<evidence type="ECO:0000256" key="1">
    <source>
        <dbReference type="PIRSR" id="PIRSR601310-1"/>
    </source>
</evidence>
<dbReference type="InterPro" id="IPR011146">
    <property type="entry name" value="HIT-like"/>
</dbReference>
<name>A0A1Y5F9A9_9BACT</name>
<dbReference type="GO" id="GO:0009117">
    <property type="term" value="P:nucleotide metabolic process"/>
    <property type="evidence" value="ECO:0007669"/>
    <property type="project" value="TreeGrafter"/>
</dbReference>
<dbReference type="Gene3D" id="3.30.428.10">
    <property type="entry name" value="HIT-like"/>
    <property type="match status" value="1"/>
</dbReference>
<dbReference type="PROSITE" id="PS51084">
    <property type="entry name" value="HIT_2"/>
    <property type="match status" value="1"/>
</dbReference>